<dbReference type="Pfam" id="PF10948">
    <property type="entry name" value="DUF2635"/>
    <property type="match status" value="1"/>
</dbReference>
<dbReference type="InterPro" id="IPR024400">
    <property type="entry name" value="DUF2635"/>
</dbReference>
<evidence type="ECO:0000256" key="1">
    <source>
        <dbReference type="SAM" id="MobiDB-lite"/>
    </source>
</evidence>
<evidence type="ECO:0000313" key="3">
    <source>
        <dbReference type="Proteomes" id="UP001055156"/>
    </source>
</evidence>
<dbReference type="RefSeq" id="WP_238311739.1">
    <property type="nucleotide sequence ID" value="NZ_BPQV01000007.1"/>
</dbReference>
<proteinExistence type="predicted"/>
<name>A0ABQ4TAP3_METOR</name>
<dbReference type="Proteomes" id="UP001055156">
    <property type="component" value="Unassembled WGS sequence"/>
</dbReference>
<gene>
    <name evidence="2" type="ORF">LKMONMHP_2812</name>
</gene>
<keyword evidence="3" id="KW-1185">Reference proteome</keyword>
<accession>A0ABQ4TAP3</accession>
<protein>
    <recommendedName>
        <fullName evidence="4">DUF2635 domain-containing protein</fullName>
    </recommendedName>
</protein>
<reference evidence="2" key="2">
    <citation type="submission" date="2021-08" db="EMBL/GenBank/DDBJ databases">
        <authorList>
            <person name="Tani A."/>
            <person name="Ola A."/>
            <person name="Ogura Y."/>
            <person name="Katsura K."/>
            <person name="Hayashi T."/>
        </authorList>
    </citation>
    <scope>NUCLEOTIDE SEQUENCE</scope>
    <source>
        <strain evidence="2">NBRC 15689</strain>
    </source>
</reference>
<reference evidence="2" key="1">
    <citation type="journal article" date="2021" name="Front. Microbiol.">
        <title>Comprehensive Comparative Genomics and Phenotyping of Methylobacterium Species.</title>
        <authorList>
            <person name="Alessa O."/>
            <person name="Ogura Y."/>
            <person name="Fujitani Y."/>
            <person name="Takami H."/>
            <person name="Hayashi T."/>
            <person name="Sahin N."/>
            <person name="Tani A."/>
        </authorList>
    </citation>
    <scope>NUCLEOTIDE SEQUENCE</scope>
    <source>
        <strain evidence="2">NBRC 15689</strain>
    </source>
</reference>
<evidence type="ECO:0000313" key="2">
    <source>
        <dbReference type="EMBL" id="GJE27950.1"/>
    </source>
</evidence>
<dbReference type="EMBL" id="BPQV01000007">
    <property type="protein sequence ID" value="GJE27950.1"/>
    <property type="molecule type" value="Genomic_DNA"/>
</dbReference>
<feature type="region of interest" description="Disordered" evidence="1">
    <location>
        <begin position="47"/>
        <end position="76"/>
    </location>
</feature>
<feature type="compositionally biased region" description="Low complexity" evidence="1">
    <location>
        <begin position="56"/>
        <end position="70"/>
    </location>
</feature>
<evidence type="ECO:0008006" key="4">
    <source>
        <dbReference type="Google" id="ProtNLM"/>
    </source>
</evidence>
<comment type="caution">
    <text evidence="2">The sequence shown here is derived from an EMBL/GenBank/DDBJ whole genome shotgun (WGS) entry which is preliminary data.</text>
</comment>
<sequence length="76" mass="8247">MHTVFVTPRLLDDGEAALVRMPERGYAPLPIEGRDVPLDEYWSRRLRDGDVIEGGPPADAPEAPAPKAAPSVSQEP</sequence>
<organism evidence="2 3">
    <name type="scientific">Methylobacterium organophilum</name>
    <dbReference type="NCBI Taxonomy" id="410"/>
    <lineage>
        <taxon>Bacteria</taxon>
        <taxon>Pseudomonadati</taxon>
        <taxon>Pseudomonadota</taxon>
        <taxon>Alphaproteobacteria</taxon>
        <taxon>Hyphomicrobiales</taxon>
        <taxon>Methylobacteriaceae</taxon>
        <taxon>Methylobacterium</taxon>
    </lineage>
</organism>